<comment type="caution">
    <text evidence="2">The sequence shown here is derived from an EMBL/GenBank/DDBJ whole genome shotgun (WGS) entry which is preliminary data.</text>
</comment>
<organism evidence="2">
    <name type="scientific">Picea glauca</name>
    <name type="common">White spruce</name>
    <name type="synonym">Pinus glauca</name>
    <dbReference type="NCBI Taxonomy" id="3330"/>
    <lineage>
        <taxon>Eukaryota</taxon>
        <taxon>Viridiplantae</taxon>
        <taxon>Streptophyta</taxon>
        <taxon>Embryophyta</taxon>
        <taxon>Tracheophyta</taxon>
        <taxon>Spermatophyta</taxon>
        <taxon>Pinopsida</taxon>
        <taxon>Pinidae</taxon>
        <taxon>Conifers I</taxon>
        <taxon>Pinales</taxon>
        <taxon>Pinaceae</taxon>
        <taxon>Picea</taxon>
    </lineage>
</organism>
<gene>
    <name evidence="2" type="ORF">ABT39_MTgene5144</name>
</gene>
<protein>
    <submittedName>
        <fullName evidence="2">Uncharacterized protein</fullName>
    </submittedName>
</protein>
<dbReference type="EMBL" id="LKAM01000006">
    <property type="protein sequence ID" value="KUM48148.1"/>
    <property type="molecule type" value="Genomic_DNA"/>
</dbReference>
<name>A0A101LZM7_PICGL</name>
<sequence>MALPSEPRKGPKAPAAELPSKGSRSISKYMNRIWGRIGGYNVGWQRPCMHAILSNQPFSNPFLEEKGIRSLMNRGDRKLPRLLSVPSPCSTLDAGGRRSRICARIFNILASAVAYD</sequence>
<evidence type="ECO:0000256" key="1">
    <source>
        <dbReference type="SAM" id="MobiDB-lite"/>
    </source>
</evidence>
<geneLocation type="mitochondrion" evidence="2"/>
<dbReference type="AlphaFoldDB" id="A0A101LZM7"/>
<proteinExistence type="predicted"/>
<keyword evidence="2" id="KW-0496">Mitochondrion</keyword>
<accession>A0A101LZM7</accession>
<reference evidence="2" key="1">
    <citation type="journal article" date="2015" name="Genome Biol. Evol.">
        <title>Organellar Genomes of White Spruce (Picea glauca): Assembly and Annotation.</title>
        <authorList>
            <person name="Jackman S.D."/>
            <person name="Warren R.L."/>
            <person name="Gibb E.A."/>
            <person name="Vandervalk B.P."/>
            <person name="Mohamadi H."/>
            <person name="Chu J."/>
            <person name="Raymond A."/>
            <person name="Pleasance S."/>
            <person name="Coope R."/>
            <person name="Wildung M.R."/>
            <person name="Ritland C.E."/>
            <person name="Bousquet J."/>
            <person name="Jones S.J."/>
            <person name="Bohlmann J."/>
            <person name="Birol I."/>
        </authorList>
    </citation>
    <scope>NUCLEOTIDE SEQUENCE [LARGE SCALE GENOMIC DNA]</scope>
    <source>
        <tissue evidence="2">Flushing bud</tissue>
    </source>
</reference>
<evidence type="ECO:0000313" key="2">
    <source>
        <dbReference type="EMBL" id="KUM48148.1"/>
    </source>
</evidence>
<feature type="region of interest" description="Disordered" evidence="1">
    <location>
        <begin position="1"/>
        <end position="23"/>
    </location>
</feature>